<protein>
    <recommendedName>
        <fullName evidence="8">ENTH domain-containing protein</fullName>
    </recommendedName>
</protein>
<feature type="region of interest" description="Disordered" evidence="7">
    <location>
        <begin position="465"/>
        <end position="513"/>
    </location>
</feature>
<feature type="region of interest" description="Disordered" evidence="7">
    <location>
        <begin position="334"/>
        <end position="447"/>
    </location>
</feature>
<feature type="compositionally biased region" description="Low complexity" evidence="7">
    <location>
        <begin position="202"/>
        <end position="216"/>
    </location>
</feature>
<keyword evidence="10" id="KW-1185">Reference proteome</keyword>
<evidence type="ECO:0000256" key="6">
    <source>
        <dbReference type="ARBA" id="ARBA00023121"/>
    </source>
</evidence>
<evidence type="ECO:0000259" key="8">
    <source>
        <dbReference type="PROSITE" id="PS50942"/>
    </source>
</evidence>
<keyword evidence="3" id="KW-0963">Cytoplasm</keyword>
<feature type="compositionally biased region" description="Basic and acidic residues" evidence="7">
    <location>
        <begin position="493"/>
        <end position="513"/>
    </location>
</feature>
<dbReference type="PANTHER" id="PTHR12276:SF112">
    <property type="entry name" value="EPSIN 3A-RELATED"/>
    <property type="match status" value="1"/>
</dbReference>
<keyword evidence="5" id="KW-0677">Repeat</keyword>
<dbReference type="Pfam" id="PF00535">
    <property type="entry name" value="Glycos_transf_2"/>
    <property type="match status" value="1"/>
</dbReference>
<reference evidence="9 10" key="1">
    <citation type="submission" date="2021-06" db="EMBL/GenBank/DDBJ databases">
        <authorList>
            <person name="Palmer J.M."/>
        </authorList>
    </citation>
    <scope>NUCLEOTIDE SEQUENCE [LARGE SCALE GENOMIC DNA]</scope>
    <source>
        <strain evidence="9 10">MEX-2019</strain>
        <tissue evidence="9">Muscle</tissue>
    </source>
</reference>
<dbReference type="CDD" id="cd16990">
    <property type="entry name" value="ENTH_Epsin"/>
    <property type="match status" value="1"/>
</dbReference>
<dbReference type="AlphaFoldDB" id="A0AAV9SI19"/>
<feature type="compositionally biased region" description="Low complexity" evidence="7">
    <location>
        <begin position="334"/>
        <end position="345"/>
    </location>
</feature>
<proteinExistence type="inferred from homology"/>
<dbReference type="GO" id="GO:0005886">
    <property type="term" value="C:plasma membrane"/>
    <property type="evidence" value="ECO:0007669"/>
    <property type="project" value="TreeGrafter"/>
</dbReference>
<dbReference type="SMART" id="SM00273">
    <property type="entry name" value="ENTH"/>
    <property type="match status" value="1"/>
</dbReference>
<dbReference type="GO" id="GO:0006897">
    <property type="term" value="P:endocytosis"/>
    <property type="evidence" value="ECO:0007669"/>
    <property type="project" value="TreeGrafter"/>
</dbReference>
<keyword evidence="6" id="KW-0446">Lipid-binding</keyword>
<feature type="compositionally biased region" description="Basic and acidic residues" evidence="7">
    <location>
        <begin position="373"/>
        <end position="391"/>
    </location>
</feature>
<dbReference type="InterPro" id="IPR001173">
    <property type="entry name" value="Glyco_trans_2-like"/>
</dbReference>
<dbReference type="GO" id="GO:0030125">
    <property type="term" value="C:clathrin vesicle coat"/>
    <property type="evidence" value="ECO:0007669"/>
    <property type="project" value="TreeGrafter"/>
</dbReference>
<comment type="similarity">
    <text evidence="2">Belongs to the epsin family.</text>
</comment>
<comment type="caution">
    <text evidence="9">The sequence shown here is derived from an EMBL/GenBank/DDBJ whole genome shotgun (WGS) entry which is preliminary data.</text>
</comment>
<evidence type="ECO:0000313" key="9">
    <source>
        <dbReference type="EMBL" id="KAK5620876.1"/>
    </source>
</evidence>
<sequence length="861" mass="96437">MTTSALRRQVKNIVHNYSEAEIKVREATSNDPWGPSSSLMSEIADLTFNVVAFAEVMGMVWKRLNDSGKNWRHVYKALTLLDYLLKTGSERVAQQCRENAFTIQTLRDFQYVDRDGRDQGANVREKARQLVCLLRDDDRLRQERSQALKTKERMAGGGTGGSSGGGGGMYGGIPPSYHPGRRTSQPSMAVLYGEEFSRSRGSPCSFNSSASSPRAASDLEQARPQTSGEEELQLQLALAMSREESQKELRCRQGDESLLQKALDESRRESQSGTHESAMLDLVDIFGSSSEPQPPPSDPWTSDEPSCNITSNPWDSAAAQSSSPVINIPWVAPSSSSNAPNPWAPCTNSHSDPWEAAPAPSSPLNNVWDSTTDGDHDKTDPFTAQDEEKLQQEIPKASSPDSGSPKDAEIFAEKIESEPFPEQDSNSDPFKADPVKHQPPTKMQNNPFLSGLSAPFEQLRWSEASAERETCSGDLEHRDRGSGMKPNPTKRLRTAEEDGEVREKGGGEQGEEERRKIVDVSIILPVHNASCWLEECLQAILQQDFAGSMELSVFDDASTDDSRKVLEGWRERMEDRGISVVISGHNSSQPGGVGFAKNKAVTQSSGQYLCFQDADDIMFPQRVRLQYETSLRNANCLIGCRVQRLPEGSTERYTRWINSLTQDQLITQAYTSHGPTVVMPTWFCSRKLFLKVGLFDEGGKGVPEDLLFFYQLLRQGGRPFRVDQGLLVYRYHERAATHSVTEETIWKLRVDFLQERVLSQWENFTIWNAGKQGRKLYRCLSLTNQKKVKAFCDVDENKIQKSFYTYEESKQRPKPTVPILHYKEATAPFIICVKLDMTGGALEENLNSLQLKEGTDYFHFN</sequence>
<dbReference type="SUPFAM" id="SSF48464">
    <property type="entry name" value="ENTH/VHS domain"/>
    <property type="match status" value="1"/>
</dbReference>
<organism evidence="9 10">
    <name type="scientific">Crenichthys baileyi</name>
    <name type="common">White River springfish</name>
    <dbReference type="NCBI Taxonomy" id="28760"/>
    <lineage>
        <taxon>Eukaryota</taxon>
        <taxon>Metazoa</taxon>
        <taxon>Chordata</taxon>
        <taxon>Craniata</taxon>
        <taxon>Vertebrata</taxon>
        <taxon>Euteleostomi</taxon>
        <taxon>Actinopterygii</taxon>
        <taxon>Neopterygii</taxon>
        <taxon>Teleostei</taxon>
        <taxon>Neoteleostei</taxon>
        <taxon>Acanthomorphata</taxon>
        <taxon>Ovalentaria</taxon>
        <taxon>Atherinomorphae</taxon>
        <taxon>Cyprinodontiformes</taxon>
        <taxon>Goodeidae</taxon>
        <taxon>Crenichthys</taxon>
    </lineage>
</organism>
<dbReference type="Pfam" id="PF01417">
    <property type="entry name" value="ENTH"/>
    <property type="match status" value="1"/>
</dbReference>
<feature type="compositionally biased region" description="Basic and acidic residues" evidence="7">
    <location>
        <begin position="465"/>
        <end position="482"/>
    </location>
</feature>
<dbReference type="InterPro" id="IPR003903">
    <property type="entry name" value="UIM_dom"/>
</dbReference>
<feature type="compositionally biased region" description="Polar residues" evidence="7">
    <location>
        <begin position="362"/>
        <end position="371"/>
    </location>
</feature>
<dbReference type="GO" id="GO:0005768">
    <property type="term" value="C:endosome"/>
    <property type="evidence" value="ECO:0007669"/>
    <property type="project" value="TreeGrafter"/>
</dbReference>
<dbReference type="SMART" id="SM00726">
    <property type="entry name" value="UIM"/>
    <property type="match status" value="2"/>
</dbReference>
<dbReference type="Gene3D" id="3.90.550.10">
    <property type="entry name" value="Spore Coat Polysaccharide Biosynthesis Protein SpsA, Chain A"/>
    <property type="match status" value="1"/>
</dbReference>
<dbReference type="Proteomes" id="UP001311232">
    <property type="component" value="Unassembled WGS sequence"/>
</dbReference>
<evidence type="ECO:0000256" key="5">
    <source>
        <dbReference type="ARBA" id="ARBA00022737"/>
    </source>
</evidence>
<dbReference type="SUPFAM" id="SSF53448">
    <property type="entry name" value="Nucleotide-diphospho-sugar transferases"/>
    <property type="match status" value="1"/>
</dbReference>
<comment type="subcellular location">
    <subcellularLocation>
        <location evidence="1">Cytoplasm</location>
    </subcellularLocation>
</comment>
<dbReference type="EMBL" id="JAHHUM010000330">
    <property type="protein sequence ID" value="KAK5620876.1"/>
    <property type="molecule type" value="Genomic_DNA"/>
</dbReference>
<dbReference type="FunFam" id="1.25.40.90:FF:000002">
    <property type="entry name" value="epsin-2 isoform X1"/>
    <property type="match status" value="1"/>
</dbReference>
<dbReference type="Gene3D" id="1.25.40.90">
    <property type="match status" value="1"/>
</dbReference>
<feature type="compositionally biased region" description="Polar residues" evidence="7">
    <location>
        <begin position="303"/>
        <end position="321"/>
    </location>
</feature>
<feature type="region of interest" description="Disordered" evidence="7">
    <location>
        <begin position="198"/>
        <end position="232"/>
    </location>
</feature>
<feature type="compositionally biased region" description="Gly residues" evidence="7">
    <location>
        <begin position="155"/>
        <end position="171"/>
    </location>
</feature>
<name>A0AAV9SI19_9TELE</name>
<feature type="region of interest" description="Disordered" evidence="7">
    <location>
        <begin position="147"/>
        <end position="184"/>
    </location>
</feature>
<feature type="domain" description="ENTH" evidence="8">
    <location>
        <begin position="12"/>
        <end position="144"/>
    </location>
</feature>
<dbReference type="InterPro" id="IPR008942">
    <property type="entry name" value="ENTH_VHS"/>
</dbReference>
<keyword evidence="4" id="KW-0597">Phosphoprotein</keyword>
<evidence type="ECO:0000256" key="2">
    <source>
        <dbReference type="ARBA" id="ARBA00010130"/>
    </source>
</evidence>
<dbReference type="PROSITE" id="PS50942">
    <property type="entry name" value="ENTH"/>
    <property type="match status" value="1"/>
</dbReference>
<evidence type="ECO:0000256" key="1">
    <source>
        <dbReference type="ARBA" id="ARBA00004496"/>
    </source>
</evidence>
<gene>
    <name evidence="9" type="ORF">CRENBAI_017579</name>
</gene>
<dbReference type="PROSITE" id="PS50330">
    <property type="entry name" value="UIM"/>
    <property type="match status" value="1"/>
</dbReference>
<dbReference type="GO" id="GO:0005543">
    <property type="term" value="F:phospholipid binding"/>
    <property type="evidence" value="ECO:0007669"/>
    <property type="project" value="TreeGrafter"/>
</dbReference>
<accession>A0AAV9SI19</accession>
<feature type="compositionally biased region" description="Basic and acidic residues" evidence="7">
    <location>
        <begin position="404"/>
        <end position="417"/>
    </location>
</feature>
<feature type="region of interest" description="Disordered" evidence="7">
    <location>
        <begin position="286"/>
        <end position="321"/>
    </location>
</feature>
<evidence type="ECO:0000256" key="3">
    <source>
        <dbReference type="ARBA" id="ARBA00022490"/>
    </source>
</evidence>
<dbReference type="GO" id="GO:0030276">
    <property type="term" value="F:clathrin binding"/>
    <property type="evidence" value="ECO:0007669"/>
    <property type="project" value="TreeGrafter"/>
</dbReference>
<dbReference type="InterPro" id="IPR013809">
    <property type="entry name" value="ENTH"/>
</dbReference>
<evidence type="ECO:0000313" key="10">
    <source>
        <dbReference type="Proteomes" id="UP001311232"/>
    </source>
</evidence>
<evidence type="ECO:0000256" key="7">
    <source>
        <dbReference type="SAM" id="MobiDB-lite"/>
    </source>
</evidence>
<dbReference type="InterPro" id="IPR029044">
    <property type="entry name" value="Nucleotide-diphossugar_trans"/>
</dbReference>
<dbReference type="PANTHER" id="PTHR12276">
    <property type="entry name" value="EPSIN/ENT-RELATED"/>
    <property type="match status" value="1"/>
</dbReference>
<evidence type="ECO:0000256" key="4">
    <source>
        <dbReference type="ARBA" id="ARBA00022553"/>
    </source>
</evidence>